<proteinExistence type="predicted"/>
<sequence>MESSYCSASATSNPISTKCLLSSSPYLYLERADLASVPLSAGAFELAASGCGAGPAPPACAGAVMSLRTKHARTVRPRLRAPLSSGVRPRCRAPALRYIDAAARHTYVRAPLGHAPVAESALRSLLSIFLTMHTGPSRSLRSAVCTALLVMHDQ</sequence>
<organism evidence="1 2">
    <name type="scientific">Grifola frondosa</name>
    <name type="common">Maitake</name>
    <name type="synonym">Polyporus frondosus</name>
    <dbReference type="NCBI Taxonomy" id="5627"/>
    <lineage>
        <taxon>Eukaryota</taxon>
        <taxon>Fungi</taxon>
        <taxon>Dikarya</taxon>
        <taxon>Basidiomycota</taxon>
        <taxon>Agaricomycotina</taxon>
        <taxon>Agaricomycetes</taxon>
        <taxon>Polyporales</taxon>
        <taxon>Grifolaceae</taxon>
        <taxon>Grifola</taxon>
    </lineage>
</organism>
<accession>A0A1C7MCW9</accession>
<keyword evidence="2" id="KW-1185">Reference proteome</keyword>
<gene>
    <name evidence="1" type="ORF">A0H81_05229</name>
</gene>
<comment type="caution">
    <text evidence="1">The sequence shown here is derived from an EMBL/GenBank/DDBJ whole genome shotgun (WGS) entry which is preliminary data.</text>
</comment>
<dbReference type="Proteomes" id="UP000092993">
    <property type="component" value="Unassembled WGS sequence"/>
</dbReference>
<dbReference type="AlphaFoldDB" id="A0A1C7MCW9"/>
<name>A0A1C7MCW9_GRIFR</name>
<evidence type="ECO:0000313" key="2">
    <source>
        <dbReference type="Proteomes" id="UP000092993"/>
    </source>
</evidence>
<dbReference type="EMBL" id="LUGG01000005">
    <property type="protein sequence ID" value="OBZ74773.1"/>
    <property type="molecule type" value="Genomic_DNA"/>
</dbReference>
<evidence type="ECO:0000313" key="1">
    <source>
        <dbReference type="EMBL" id="OBZ74773.1"/>
    </source>
</evidence>
<protein>
    <submittedName>
        <fullName evidence="1">Uncharacterized protein</fullName>
    </submittedName>
</protein>
<reference evidence="1 2" key="1">
    <citation type="submission" date="2016-03" db="EMBL/GenBank/DDBJ databases">
        <title>Whole genome sequencing of Grifola frondosa 9006-11.</title>
        <authorList>
            <person name="Min B."/>
            <person name="Park H."/>
            <person name="Kim J.-G."/>
            <person name="Cho H."/>
            <person name="Oh Y.-L."/>
            <person name="Kong W.-S."/>
            <person name="Choi I.-G."/>
        </authorList>
    </citation>
    <scope>NUCLEOTIDE SEQUENCE [LARGE SCALE GENOMIC DNA]</scope>
    <source>
        <strain evidence="1 2">9006-11</strain>
    </source>
</reference>